<feature type="non-terminal residue" evidence="2">
    <location>
        <position position="1"/>
    </location>
</feature>
<sequence length="102" mass="11310">AARNMFEKDNNETNEQKNKQVEIIKKVEEPQIENEDSEKIIQNGNKGENITPPKPLPRRTNSLSESEEPQAPVQKPVARPRTNSVITTTAPLTTPPVAAPVT</sequence>
<feature type="region of interest" description="Disordered" evidence="1">
    <location>
        <begin position="1"/>
        <end position="102"/>
    </location>
</feature>
<feature type="non-terminal residue" evidence="2">
    <location>
        <position position="102"/>
    </location>
</feature>
<evidence type="ECO:0000256" key="1">
    <source>
        <dbReference type="SAM" id="MobiDB-lite"/>
    </source>
</evidence>
<gene>
    <name evidence="2" type="ORF">g.2277</name>
</gene>
<accession>A0A1B6JBP3</accession>
<reference evidence="2" key="1">
    <citation type="submission" date="2015-11" db="EMBL/GenBank/DDBJ databases">
        <title>De novo transcriptome assembly of four potential Pierce s Disease insect vectors from Arizona vineyards.</title>
        <authorList>
            <person name="Tassone E.E."/>
        </authorList>
    </citation>
    <scope>NUCLEOTIDE SEQUENCE</scope>
</reference>
<protein>
    <submittedName>
        <fullName evidence="2">Uncharacterized protein</fullName>
    </submittedName>
</protein>
<feature type="compositionally biased region" description="Pro residues" evidence="1">
    <location>
        <begin position="93"/>
        <end position="102"/>
    </location>
</feature>
<name>A0A1B6JBP3_9HEMI</name>
<proteinExistence type="predicted"/>
<feature type="compositionally biased region" description="Basic and acidic residues" evidence="1">
    <location>
        <begin position="1"/>
        <end position="29"/>
    </location>
</feature>
<evidence type="ECO:0000313" key="2">
    <source>
        <dbReference type="EMBL" id="JAS96651.1"/>
    </source>
</evidence>
<organism evidence="2">
    <name type="scientific">Homalodisca liturata</name>
    <dbReference type="NCBI Taxonomy" id="320908"/>
    <lineage>
        <taxon>Eukaryota</taxon>
        <taxon>Metazoa</taxon>
        <taxon>Ecdysozoa</taxon>
        <taxon>Arthropoda</taxon>
        <taxon>Hexapoda</taxon>
        <taxon>Insecta</taxon>
        <taxon>Pterygota</taxon>
        <taxon>Neoptera</taxon>
        <taxon>Paraneoptera</taxon>
        <taxon>Hemiptera</taxon>
        <taxon>Auchenorrhyncha</taxon>
        <taxon>Membracoidea</taxon>
        <taxon>Cicadellidae</taxon>
        <taxon>Cicadellinae</taxon>
        <taxon>Proconiini</taxon>
        <taxon>Homalodisca</taxon>
    </lineage>
</organism>
<dbReference type="AlphaFoldDB" id="A0A1B6JBP3"/>
<dbReference type="EMBL" id="GECU01011055">
    <property type="protein sequence ID" value="JAS96651.1"/>
    <property type="molecule type" value="Transcribed_RNA"/>
</dbReference>